<keyword evidence="3" id="KW-1185">Reference proteome</keyword>
<reference evidence="2 3" key="1">
    <citation type="submission" date="2024-01" db="EMBL/GenBank/DDBJ databases">
        <title>Active colonisers of the gastrointestinal tract of Atlantic salmon farmed in a warm water region.</title>
        <authorList>
            <person name="Bowman J.P."/>
        </authorList>
    </citation>
    <scope>NUCLEOTIDE SEQUENCE [LARGE SCALE GENOMIC DNA]</scope>
    <source>
        <strain evidence="2 3">S3MW1</strain>
    </source>
</reference>
<accession>A0ABU6L2B5</accession>
<evidence type="ECO:0000313" key="2">
    <source>
        <dbReference type="EMBL" id="MEC6830369.1"/>
    </source>
</evidence>
<dbReference type="EMBL" id="JAYXUG010000001">
    <property type="protein sequence ID" value="MEC6830369.1"/>
    <property type="molecule type" value="Genomic_DNA"/>
</dbReference>
<protein>
    <recommendedName>
        <fullName evidence="4">AAA-like domain protein</fullName>
    </recommendedName>
</protein>
<name>A0ABU6L2B5_9GAMM</name>
<dbReference type="Gene3D" id="3.40.50.300">
    <property type="entry name" value="P-loop containing nucleotide triphosphate hydrolases"/>
    <property type="match status" value="2"/>
</dbReference>
<dbReference type="Proteomes" id="UP001306119">
    <property type="component" value="Unassembled WGS sequence"/>
</dbReference>
<sequence>MEMKVTMSQQLGWNPITLAENKLIPLFSAATNYRFFKINEISEDKSASYRLAMANVIGTLRNQHCSLVYLISSEYGEISLYLGVVSHADSHDIYESGETIRSTFEGNFLGAKITPLMTEDQSIHRLLNSPNHIGYISGIPSFNENENAIADLDFQGIERIANSLVDEKWQLMVVAEAIEDTDILEWVNRIYDMSTELSSEIKHSIQNGTNVSHSETETKGNSNSDTKGTSITNSDGGDQGGSETKNQGTETKSNGKNWSKAKGTSDSKTIGINDSKSDAKSNGSSESVTQERVDKKAEDIQKHLIENLLPRFRLGLSKGMFKTAIYVSARNKAPFDRLTSSVLSIFQGNQSLMTPLQLHQLSTNEKRLCLKDFLLFRTYRLTENQQSVFSEPQASLYSMPLSQTQLLGATILNSEEISLVTGLPSKELPGFKIRKSVDFGLNIPISYSKTLELGNVIQNGRLLTNKALALPIGDLSKHIFIAGVTGSGKTTTCMKLLLESQLPFLVIEPAKTEYRALYPYCNDIEYYCIGNEKLTPFRLNPFQLSSCDSSLMGHIAVLKATLIASFPMEAAMPSIVEEAIIKAYQTRGWDIYSNENYLYDDPFANGSTAWPTFSDMIKQLDVIIKSKGMGKEFEEKYQGSLVARLTSLTLGIKGRMLNTRYSMDFDRLLDKKVVIELEELKDEQDKSLFMGLFISRLAECMKARHKKQSGFQHVTLIEEAHRLLSRTEVGDPESKKLGVTMFTDLLSEVRKYGEGLIIADQSPTKLVADVIKNTNTKIVHRLLDASDRNAIGDAMSLEDNQKEFLQHLQPGETIIYSGGWHAPIRNQVKSLINTNGADIPETMIRSRGYAQLWHQKEVVLPNTTTQCSLLSSPEMLGCWLQKGMGLLNLYLRINNQLKDNYLAEQTALMQARYQLQYHQVMEMFSWNENEVSTLLSHLLVDNVVLEFDFSDAIEPFSNLFQALEDSVNSYKKQIKVDRDAIHYIENKSFSALTAV</sequence>
<dbReference type="InterPro" id="IPR027417">
    <property type="entry name" value="P-loop_NTPase"/>
</dbReference>
<feature type="region of interest" description="Disordered" evidence="1">
    <location>
        <begin position="206"/>
        <end position="296"/>
    </location>
</feature>
<evidence type="ECO:0008006" key="4">
    <source>
        <dbReference type="Google" id="ProtNLM"/>
    </source>
</evidence>
<dbReference type="InterPro" id="IPR051162">
    <property type="entry name" value="T4SS_component"/>
</dbReference>
<dbReference type="PANTHER" id="PTHR30121:SF11">
    <property type="entry name" value="AAA+ ATPASE DOMAIN-CONTAINING PROTEIN"/>
    <property type="match status" value="1"/>
</dbReference>
<comment type="caution">
    <text evidence="2">The sequence shown here is derived from an EMBL/GenBank/DDBJ whole genome shotgun (WGS) entry which is preliminary data.</text>
</comment>
<organism evidence="2 3">
    <name type="scientific">Photobacterium toruni</name>
    <dbReference type="NCBI Taxonomy" id="1935446"/>
    <lineage>
        <taxon>Bacteria</taxon>
        <taxon>Pseudomonadati</taxon>
        <taxon>Pseudomonadota</taxon>
        <taxon>Gammaproteobacteria</taxon>
        <taxon>Vibrionales</taxon>
        <taxon>Vibrionaceae</taxon>
        <taxon>Photobacterium</taxon>
    </lineage>
</organism>
<evidence type="ECO:0000256" key="1">
    <source>
        <dbReference type="SAM" id="MobiDB-lite"/>
    </source>
</evidence>
<proteinExistence type="predicted"/>
<feature type="compositionally biased region" description="Polar residues" evidence="1">
    <location>
        <begin position="206"/>
        <end position="288"/>
    </location>
</feature>
<dbReference type="SUPFAM" id="SSF52540">
    <property type="entry name" value="P-loop containing nucleoside triphosphate hydrolases"/>
    <property type="match status" value="1"/>
</dbReference>
<dbReference type="PANTHER" id="PTHR30121">
    <property type="entry name" value="UNCHARACTERIZED PROTEIN YJGR-RELATED"/>
    <property type="match status" value="1"/>
</dbReference>
<evidence type="ECO:0000313" key="3">
    <source>
        <dbReference type="Proteomes" id="UP001306119"/>
    </source>
</evidence>
<dbReference type="RefSeq" id="WP_327773821.1">
    <property type="nucleotide sequence ID" value="NZ_JAYXUG010000001.1"/>
</dbReference>
<gene>
    <name evidence="2" type="ORF">VXS06_01150</name>
</gene>